<dbReference type="CDD" id="cd00063">
    <property type="entry name" value="FN3"/>
    <property type="match status" value="1"/>
</dbReference>
<feature type="domain" description="Fibronectin type-III" evidence="4">
    <location>
        <begin position="52"/>
        <end position="121"/>
    </location>
</feature>
<sequence>MERRRLVGWLGGAVLVAGAVVVLRDGSTQPFPREFGEFLDDRVQYVADSRPLTAPTDLKLTAPDRTSLRATWTATGGVAYGGFEVRWAGRTRLVQATEAELTDLDADAEITVEVRAVDGLGVRSEPAVAKAVPRLAHDGKWVEQLVQPIDVFDGAEALGPHRWRVFGSGDDCLGLRPLNGKRLEVTCDVLDLQSNVPLRLGVPGEDGAVGRVVLTTDGPSTVRGDGELVVALLPEPFHDIGHLSEPYPPGSLVLRITPHGASFDTGSGVPTTSRVVPVGGTSPPPTPGVRHRWELRVLPDAVVALRDGEALAAASVAVPWTVVRPRLAFRNIQQTRLDAFGVGGAPESPVPASVVPLGAGAGETDSAELGATPARRLEGGDSVRVVAAVVSVKSDVRDVPITVEFGGRSAPAAFMPPSDDPVSIRSAWVYADFPLPEPTGNTSVRLRATQKVLVNGSHLVVDDGRAAARRVLPKVTDRELPDPEVPPPAVAVLHDTGATDRFPRGGRARIVVELLTTTEREIAGIKGVEVDLDGQRLAVLPTGRAAGGRHEFLLDLNGVTVGGHKVDVRVLPVDERLETRSASRSFEIGPP</sequence>
<proteinExistence type="predicted"/>
<keyword evidence="2" id="KW-0119">Carbohydrate metabolism</keyword>
<evidence type="ECO:0000313" key="5">
    <source>
        <dbReference type="EMBL" id="MBB5958925.1"/>
    </source>
</evidence>
<dbReference type="GO" id="GO:0000272">
    <property type="term" value="P:polysaccharide catabolic process"/>
    <property type="evidence" value="ECO:0007669"/>
    <property type="project" value="UniProtKB-KW"/>
</dbReference>
<evidence type="ECO:0000256" key="1">
    <source>
        <dbReference type="ARBA" id="ARBA00023295"/>
    </source>
</evidence>
<protein>
    <recommendedName>
        <fullName evidence="4">Fibronectin type-III domain-containing protein</fullName>
    </recommendedName>
</protein>
<dbReference type="InterPro" id="IPR013783">
    <property type="entry name" value="Ig-like_fold"/>
</dbReference>
<gene>
    <name evidence="5" type="ORF">FHS29_005534</name>
</gene>
<evidence type="ECO:0000256" key="2">
    <source>
        <dbReference type="ARBA" id="ARBA00023326"/>
    </source>
</evidence>
<evidence type="ECO:0000313" key="6">
    <source>
        <dbReference type="Proteomes" id="UP000547510"/>
    </source>
</evidence>
<keyword evidence="6" id="KW-1185">Reference proteome</keyword>
<keyword evidence="2" id="KW-0624">Polysaccharide degradation</keyword>
<reference evidence="5 6" key="1">
    <citation type="submission" date="2020-08" db="EMBL/GenBank/DDBJ databases">
        <title>Genomic Encyclopedia of Type Strains, Phase III (KMG-III): the genomes of soil and plant-associated and newly described type strains.</title>
        <authorList>
            <person name="Whitman W."/>
        </authorList>
    </citation>
    <scope>NUCLEOTIDE SEQUENCE [LARGE SCALE GENOMIC DNA]</scope>
    <source>
        <strain evidence="5 6">CECT 8640</strain>
    </source>
</reference>
<dbReference type="Pfam" id="PF00041">
    <property type="entry name" value="fn3"/>
    <property type="match status" value="1"/>
</dbReference>
<comment type="caution">
    <text evidence="5">The sequence shown here is derived from an EMBL/GenBank/DDBJ whole genome shotgun (WGS) entry which is preliminary data.</text>
</comment>
<evidence type="ECO:0000259" key="4">
    <source>
        <dbReference type="SMART" id="SM00060"/>
    </source>
</evidence>
<dbReference type="InterPro" id="IPR003961">
    <property type="entry name" value="FN3_dom"/>
</dbReference>
<evidence type="ECO:0000256" key="3">
    <source>
        <dbReference type="SAM" id="MobiDB-lite"/>
    </source>
</evidence>
<accession>A0A841CSH6</accession>
<dbReference type="SMART" id="SM00060">
    <property type="entry name" value="FN3"/>
    <property type="match status" value="1"/>
</dbReference>
<feature type="region of interest" description="Disordered" evidence="3">
    <location>
        <begin position="263"/>
        <end position="290"/>
    </location>
</feature>
<dbReference type="GO" id="GO:0016798">
    <property type="term" value="F:hydrolase activity, acting on glycosyl bonds"/>
    <property type="evidence" value="ECO:0007669"/>
    <property type="project" value="UniProtKB-KW"/>
</dbReference>
<organism evidence="5 6">
    <name type="scientific">Saccharothrix tamanrassetensis</name>
    <dbReference type="NCBI Taxonomy" id="1051531"/>
    <lineage>
        <taxon>Bacteria</taxon>
        <taxon>Bacillati</taxon>
        <taxon>Actinomycetota</taxon>
        <taxon>Actinomycetes</taxon>
        <taxon>Pseudonocardiales</taxon>
        <taxon>Pseudonocardiaceae</taxon>
        <taxon>Saccharothrix</taxon>
    </lineage>
</organism>
<dbReference type="Proteomes" id="UP000547510">
    <property type="component" value="Unassembled WGS sequence"/>
</dbReference>
<dbReference type="RefSeq" id="WP_184695334.1">
    <property type="nucleotide sequence ID" value="NZ_JACHJN010000009.1"/>
</dbReference>
<keyword evidence="1" id="KW-0326">Glycosidase</keyword>
<dbReference type="SUPFAM" id="SSF49265">
    <property type="entry name" value="Fibronectin type III"/>
    <property type="match status" value="1"/>
</dbReference>
<dbReference type="EMBL" id="JACHJN010000009">
    <property type="protein sequence ID" value="MBB5958925.1"/>
    <property type="molecule type" value="Genomic_DNA"/>
</dbReference>
<keyword evidence="1" id="KW-0378">Hydrolase</keyword>
<dbReference type="AlphaFoldDB" id="A0A841CSH6"/>
<dbReference type="InterPro" id="IPR036116">
    <property type="entry name" value="FN3_sf"/>
</dbReference>
<dbReference type="Gene3D" id="2.60.40.10">
    <property type="entry name" value="Immunoglobulins"/>
    <property type="match status" value="1"/>
</dbReference>
<name>A0A841CSH6_9PSEU</name>